<feature type="signal peptide" evidence="1">
    <location>
        <begin position="1"/>
        <end position="28"/>
    </location>
</feature>
<dbReference type="EMBL" id="BAABBF010000001">
    <property type="protein sequence ID" value="GAA3694479.1"/>
    <property type="molecule type" value="Genomic_DNA"/>
</dbReference>
<dbReference type="Gene3D" id="1.10.10.2520">
    <property type="entry name" value="Cell wall hydrolase SleB, domain 1"/>
    <property type="match status" value="1"/>
</dbReference>
<evidence type="ECO:0000313" key="3">
    <source>
        <dbReference type="EMBL" id="GAA3694479.1"/>
    </source>
</evidence>
<evidence type="ECO:0000313" key="4">
    <source>
        <dbReference type="Proteomes" id="UP001500523"/>
    </source>
</evidence>
<keyword evidence="4" id="KW-1185">Reference proteome</keyword>
<dbReference type="Pfam" id="PF07486">
    <property type="entry name" value="Hydrolase_2"/>
    <property type="match status" value="1"/>
</dbReference>
<evidence type="ECO:0000259" key="2">
    <source>
        <dbReference type="Pfam" id="PF07486"/>
    </source>
</evidence>
<dbReference type="Proteomes" id="UP001500523">
    <property type="component" value="Unassembled WGS sequence"/>
</dbReference>
<keyword evidence="1" id="KW-0732">Signal</keyword>
<sequence>MTFLSGVAAAAALLVSLAMPGTISAAHAAEPVGIQPTTPTIAAPAAVPAKLITVPPLPTTADFTTLAEAVAAQDSSVSGETLRCLAGAIYFESKGEPLSGQLAVAQVILNRVKSGRFPTDICSVVTQRGQFSFVRGGRIPVIDEARKTWRTAVAVARVAVDKAWDTVAGTALYFNARGRSPGAGIRRIAVIGNHFFYR</sequence>
<dbReference type="RefSeq" id="WP_344691323.1">
    <property type="nucleotide sequence ID" value="NZ_BAABBF010000001.1"/>
</dbReference>
<comment type="caution">
    <text evidence="3">The sequence shown here is derived from an EMBL/GenBank/DDBJ whole genome shotgun (WGS) entry which is preliminary data.</text>
</comment>
<feature type="domain" description="Cell wall hydrolase SleB" evidence="2">
    <location>
        <begin position="95"/>
        <end position="197"/>
    </location>
</feature>
<name>A0ABP7CTE4_9SPHN</name>
<reference evidence="4" key="1">
    <citation type="journal article" date="2019" name="Int. J. Syst. Evol. Microbiol.">
        <title>The Global Catalogue of Microorganisms (GCM) 10K type strain sequencing project: providing services to taxonomists for standard genome sequencing and annotation.</title>
        <authorList>
            <consortium name="The Broad Institute Genomics Platform"/>
            <consortium name="The Broad Institute Genome Sequencing Center for Infectious Disease"/>
            <person name="Wu L."/>
            <person name="Ma J."/>
        </authorList>
    </citation>
    <scope>NUCLEOTIDE SEQUENCE [LARGE SCALE GENOMIC DNA]</scope>
    <source>
        <strain evidence="4">JCM 17498</strain>
    </source>
</reference>
<dbReference type="InterPro" id="IPR011105">
    <property type="entry name" value="Cell_wall_hydrolase_SleB"/>
</dbReference>
<gene>
    <name evidence="3" type="ORF">GCM10022268_01580</name>
</gene>
<proteinExistence type="predicted"/>
<feature type="chain" id="PRO_5047438071" description="Cell wall hydrolase SleB domain-containing protein" evidence="1">
    <location>
        <begin position="29"/>
        <end position="198"/>
    </location>
</feature>
<evidence type="ECO:0000256" key="1">
    <source>
        <dbReference type="SAM" id="SignalP"/>
    </source>
</evidence>
<protein>
    <recommendedName>
        <fullName evidence="2">Cell wall hydrolase SleB domain-containing protein</fullName>
    </recommendedName>
</protein>
<accession>A0ABP7CTE4</accession>
<dbReference type="InterPro" id="IPR042047">
    <property type="entry name" value="SleB_dom1"/>
</dbReference>
<organism evidence="3 4">
    <name type="scientific">Sphingomonas cynarae</name>
    <dbReference type="NCBI Taxonomy" id="930197"/>
    <lineage>
        <taxon>Bacteria</taxon>
        <taxon>Pseudomonadati</taxon>
        <taxon>Pseudomonadota</taxon>
        <taxon>Alphaproteobacteria</taxon>
        <taxon>Sphingomonadales</taxon>
        <taxon>Sphingomonadaceae</taxon>
        <taxon>Sphingomonas</taxon>
    </lineage>
</organism>